<dbReference type="Gene3D" id="3.30.420.10">
    <property type="entry name" value="Ribonuclease H-like superfamily/Ribonuclease H"/>
    <property type="match status" value="1"/>
</dbReference>
<feature type="region of interest" description="Disordered" evidence="1">
    <location>
        <begin position="1"/>
        <end position="21"/>
    </location>
</feature>
<dbReference type="EMBL" id="QXGC01000657">
    <property type="protein sequence ID" value="KAE9225841.1"/>
    <property type="molecule type" value="Genomic_DNA"/>
</dbReference>
<comment type="caution">
    <text evidence="2">The sequence shown here is derived from an EMBL/GenBank/DDBJ whole genome shotgun (WGS) entry which is preliminary data.</text>
</comment>
<evidence type="ECO:0000313" key="6">
    <source>
        <dbReference type="Proteomes" id="UP000433483"/>
    </source>
</evidence>
<dbReference type="GO" id="GO:0003676">
    <property type="term" value="F:nucleic acid binding"/>
    <property type="evidence" value="ECO:0007669"/>
    <property type="project" value="InterPro"/>
</dbReference>
<evidence type="ECO:0000313" key="4">
    <source>
        <dbReference type="EMBL" id="KAE9228927.1"/>
    </source>
</evidence>
<dbReference type="AlphaFoldDB" id="A0A6A3KUL1"/>
<evidence type="ECO:0000313" key="7">
    <source>
        <dbReference type="Proteomes" id="UP000440367"/>
    </source>
</evidence>
<feature type="compositionally biased region" description="Polar residues" evidence="1">
    <location>
        <begin position="1"/>
        <end position="10"/>
    </location>
</feature>
<evidence type="ECO:0000313" key="9">
    <source>
        <dbReference type="Proteomes" id="UP000476176"/>
    </source>
</evidence>
<evidence type="ECO:0000313" key="2">
    <source>
        <dbReference type="EMBL" id="KAE9007144.1"/>
    </source>
</evidence>
<sequence>MQNGKTSWGKQQHGHLPPRTTKAVNPFDIVHVDLIGPYNGDNYGIAIIDQATRWIEVGIQPDKDSLTTSESFDGEELQELLRSYGIKAKPITAKNPQANAICERMHFEIINVTAATKEQTGPRWFTIQLMQSVPAIIAFSMPRLVNSSSAKT</sequence>
<dbReference type="SUPFAM" id="SSF53098">
    <property type="entry name" value="Ribonuclease H-like"/>
    <property type="match status" value="1"/>
</dbReference>
<evidence type="ECO:0000313" key="8">
    <source>
        <dbReference type="Proteomes" id="UP000460718"/>
    </source>
</evidence>
<proteinExistence type="predicted"/>
<dbReference type="OrthoDB" id="110560at2759"/>
<dbReference type="EMBL" id="QXGD01000155">
    <property type="protein sequence ID" value="KAE9250191.1"/>
    <property type="molecule type" value="Genomic_DNA"/>
</dbReference>
<dbReference type="EMBL" id="QXFW01000620">
    <property type="protein sequence ID" value="KAE9007144.1"/>
    <property type="molecule type" value="Genomic_DNA"/>
</dbReference>
<gene>
    <name evidence="5" type="ORF">PF002_g4899</name>
    <name evidence="3" type="ORF">PF004_g11814</name>
    <name evidence="4" type="ORF">PF005_g4103</name>
    <name evidence="2" type="ORF">PF011_g11257</name>
</gene>
<evidence type="ECO:0000256" key="1">
    <source>
        <dbReference type="SAM" id="MobiDB-lite"/>
    </source>
</evidence>
<dbReference type="EMBL" id="QXGB01000129">
    <property type="protein sequence ID" value="KAE9228927.1"/>
    <property type="molecule type" value="Genomic_DNA"/>
</dbReference>
<dbReference type="Proteomes" id="UP000476176">
    <property type="component" value="Unassembled WGS sequence"/>
</dbReference>
<organism evidence="2 8">
    <name type="scientific">Phytophthora fragariae</name>
    <dbReference type="NCBI Taxonomy" id="53985"/>
    <lineage>
        <taxon>Eukaryota</taxon>
        <taxon>Sar</taxon>
        <taxon>Stramenopiles</taxon>
        <taxon>Oomycota</taxon>
        <taxon>Peronosporomycetes</taxon>
        <taxon>Peronosporales</taxon>
        <taxon>Peronosporaceae</taxon>
        <taxon>Phytophthora</taxon>
    </lineage>
</organism>
<accession>A0A6A3KUL1</accession>
<evidence type="ECO:0008006" key="10">
    <source>
        <dbReference type="Google" id="ProtNLM"/>
    </source>
</evidence>
<evidence type="ECO:0000313" key="3">
    <source>
        <dbReference type="EMBL" id="KAE9225841.1"/>
    </source>
</evidence>
<evidence type="ECO:0000313" key="5">
    <source>
        <dbReference type="EMBL" id="KAE9250191.1"/>
    </source>
</evidence>
<dbReference type="Proteomes" id="UP000433483">
    <property type="component" value="Unassembled WGS sequence"/>
</dbReference>
<keyword evidence="6" id="KW-1185">Reference proteome</keyword>
<dbReference type="Proteomes" id="UP000460718">
    <property type="component" value="Unassembled WGS sequence"/>
</dbReference>
<protein>
    <recommendedName>
        <fullName evidence="10">Integrase catalytic domain-containing protein</fullName>
    </recommendedName>
</protein>
<dbReference type="InterPro" id="IPR036397">
    <property type="entry name" value="RNaseH_sf"/>
</dbReference>
<name>A0A6A3KUL1_9STRA</name>
<dbReference type="InterPro" id="IPR012337">
    <property type="entry name" value="RNaseH-like_sf"/>
</dbReference>
<dbReference type="Proteomes" id="UP000440367">
    <property type="component" value="Unassembled WGS sequence"/>
</dbReference>
<reference evidence="8 9" key="1">
    <citation type="submission" date="2018-09" db="EMBL/GenBank/DDBJ databases">
        <title>Genomic investigation of the strawberry pathogen Phytophthora fragariae indicates pathogenicity is determined by transcriptional variation in three key races.</title>
        <authorList>
            <person name="Adams T.M."/>
            <person name="Armitage A.D."/>
            <person name="Sobczyk M.K."/>
            <person name="Bates H.J."/>
            <person name="Dunwell J.M."/>
            <person name="Nellist C.F."/>
            <person name="Harrison R.J."/>
        </authorList>
    </citation>
    <scope>NUCLEOTIDE SEQUENCE [LARGE SCALE GENOMIC DNA]</scope>
    <source>
        <strain evidence="5 7">BC-1</strain>
        <strain evidence="3 9">BC-23</strain>
        <strain evidence="4 6">NOV-27</strain>
        <strain evidence="2 8">SCRP245</strain>
    </source>
</reference>